<evidence type="ECO:0000313" key="1">
    <source>
        <dbReference type="EMBL" id="TQD61810.1"/>
    </source>
</evidence>
<dbReference type="AlphaFoldDB" id="A0A508BGC3"/>
<accession>A0A508BGC3</accession>
<name>A0A508BGC3_9ACTO</name>
<gene>
    <name evidence="1" type="ORF">FK267_05265</name>
</gene>
<sequence length="69" mass="7190">MVDSSDTHRAIVPDTLGLTAAGLLLTEGRVVVELRLAGTRFDTRVSAPAHAVPARPASREAARVGAVRS</sequence>
<dbReference type="EMBL" id="VICC01000004">
    <property type="protein sequence ID" value="TQD61810.1"/>
    <property type="molecule type" value="Genomic_DNA"/>
</dbReference>
<evidence type="ECO:0000313" key="2">
    <source>
        <dbReference type="Proteomes" id="UP000317942"/>
    </source>
</evidence>
<comment type="caution">
    <text evidence="1">The sequence shown here is derived from an EMBL/GenBank/DDBJ whole genome shotgun (WGS) entry which is preliminary data.</text>
</comment>
<organism evidence="1 2">
    <name type="scientific">Actinomyces oris</name>
    <dbReference type="NCBI Taxonomy" id="544580"/>
    <lineage>
        <taxon>Bacteria</taxon>
        <taxon>Bacillati</taxon>
        <taxon>Actinomycetota</taxon>
        <taxon>Actinomycetes</taxon>
        <taxon>Actinomycetales</taxon>
        <taxon>Actinomycetaceae</taxon>
        <taxon>Actinomyces</taxon>
    </lineage>
</organism>
<reference evidence="1 2" key="1">
    <citation type="submission" date="2019-06" db="EMBL/GenBank/DDBJ databases">
        <title>Draft genome sequence of Actinomyces oris CCUG 34288T.</title>
        <authorList>
            <person name="Salva-Serra F."/>
            <person name="Cardew S."/>
            <person name="Moore E."/>
        </authorList>
    </citation>
    <scope>NUCLEOTIDE SEQUENCE [LARGE SCALE GENOMIC DNA]</scope>
    <source>
        <strain evidence="1 2">CCUG 34288</strain>
    </source>
</reference>
<protein>
    <submittedName>
        <fullName evidence="1">Uncharacterized protein</fullName>
    </submittedName>
</protein>
<dbReference type="Proteomes" id="UP000317942">
    <property type="component" value="Unassembled WGS sequence"/>
</dbReference>
<proteinExistence type="predicted"/>